<organism evidence="1 2">
    <name type="scientific">Panagrolaimus sp. PS1159</name>
    <dbReference type="NCBI Taxonomy" id="55785"/>
    <lineage>
        <taxon>Eukaryota</taxon>
        <taxon>Metazoa</taxon>
        <taxon>Ecdysozoa</taxon>
        <taxon>Nematoda</taxon>
        <taxon>Chromadorea</taxon>
        <taxon>Rhabditida</taxon>
        <taxon>Tylenchina</taxon>
        <taxon>Panagrolaimomorpha</taxon>
        <taxon>Panagrolaimoidea</taxon>
        <taxon>Panagrolaimidae</taxon>
        <taxon>Panagrolaimus</taxon>
    </lineage>
</organism>
<evidence type="ECO:0000313" key="1">
    <source>
        <dbReference type="Proteomes" id="UP000887580"/>
    </source>
</evidence>
<proteinExistence type="predicted"/>
<protein>
    <submittedName>
        <fullName evidence="2">Uncharacterized protein</fullName>
    </submittedName>
</protein>
<dbReference type="WBParaSite" id="PS1159_v2.g7723.t1">
    <property type="protein sequence ID" value="PS1159_v2.g7723.t1"/>
    <property type="gene ID" value="PS1159_v2.g7723"/>
</dbReference>
<evidence type="ECO:0000313" key="2">
    <source>
        <dbReference type="WBParaSite" id="PS1159_v2.g7723.t1"/>
    </source>
</evidence>
<accession>A0AC35GQJ3</accession>
<name>A0AC35GQJ3_9BILA</name>
<sequence>MWNLWLILNLVFLFVNSLPLSGISLVKDFPTELSSDPNKFIFSRNLITGEKYVKDLRVITNPSPVQRIRLLFTTSQAVSSNNEAVEVFHMKLRWMDPDFWNDNFNETNRNYKILCEIEDENSGRVRNFLALTVPAAFNGYDEKYIFPKMPLIARCKIRVQNSANLDSEWISSPSISLSQLFDPPLLTTAEEDSFHKKYRHARFRQNYWTRFRSA</sequence>
<dbReference type="Proteomes" id="UP000887580">
    <property type="component" value="Unplaced"/>
</dbReference>
<reference evidence="2" key="1">
    <citation type="submission" date="2022-11" db="UniProtKB">
        <authorList>
            <consortium name="WormBaseParasite"/>
        </authorList>
    </citation>
    <scope>IDENTIFICATION</scope>
</reference>